<protein>
    <recommendedName>
        <fullName evidence="7">UPF0056 membrane protein</fullName>
    </recommendedName>
</protein>
<feature type="transmembrane region" description="Helical" evidence="7">
    <location>
        <begin position="6"/>
        <end position="32"/>
    </location>
</feature>
<evidence type="ECO:0000256" key="5">
    <source>
        <dbReference type="ARBA" id="ARBA00022989"/>
    </source>
</evidence>
<name>A0A8J2Y4E9_9PROT</name>
<dbReference type="Pfam" id="PF01914">
    <property type="entry name" value="MarC"/>
    <property type="match status" value="1"/>
</dbReference>
<accession>A0A8J2Y4E9</accession>
<reference evidence="8" key="1">
    <citation type="journal article" date="2014" name="Int. J. Syst. Evol. Microbiol.">
        <title>Complete genome sequence of Corynebacterium casei LMG S-19264T (=DSM 44701T), isolated from a smear-ripened cheese.</title>
        <authorList>
            <consortium name="US DOE Joint Genome Institute (JGI-PGF)"/>
            <person name="Walter F."/>
            <person name="Albersmeier A."/>
            <person name="Kalinowski J."/>
            <person name="Ruckert C."/>
        </authorList>
    </citation>
    <scope>NUCLEOTIDE SEQUENCE</scope>
    <source>
        <strain evidence="8">CGMCC 1.12921</strain>
    </source>
</reference>
<comment type="caution">
    <text evidence="8">The sequence shown here is derived from an EMBL/GenBank/DDBJ whole genome shotgun (WGS) entry which is preliminary data.</text>
</comment>
<keyword evidence="3" id="KW-1003">Cell membrane</keyword>
<feature type="transmembrane region" description="Helical" evidence="7">
    <location>
        <begin position="44"/>
        <end position="66"/>
    </location>
</feature>
<dbReference type="AlphaFoldDB" id="A0A8J2Y4E9"/>
<dbReference type="PANTHER" id="PTHR33508:SF1">
    <property type="entry name" value="UPF0056 MEMBRANE PROTEIN YHCE"/>
    <property type="match status" value="1"/>
</dbReference>
<dbReference type="NCBIfam" id="TIGR00427">
    <property type="entry name" value="NAAT family transporter"/>
    <property type="match status" value="1"/>
</dbReference>
<comment type="subcellular location">
    <subcellularLocation>
        <location evidence="1 7">Cell membrane</location>
        <topology evidence="1 7">Multi-pass membrane protein</topology>
    </subcellularLocation>
</comment>
<reference evidence="8" key="2">
    <citation type="submission" date="2020-09" db="EMBL/GenBank/DDBJ databases">
        <authorList>
            <person name="Sun Q."/>
            <person name="Zhou Y."/>
        </authorList>
    </citation>
    <scope>NUCLEOTIDE SEQUENCE</scope>
    <source>
        <strain evidence="8">CGMCC 1.12921</strain>
    </source>
</reference>
<dbReference type="GO" id="GO:0005886">
    <property type="term" value="C:plasma membrane"/>
    <property type="evidence" value="ECO:0007669"/>
    <property type="project" value="UniProtKB-SubCell"/>
</dbReference>
<evidence type="ECO:0000313" key="9">
    <source>
        <dbReference type="Proteomes" id="UP000613582"/>
    </source>
</evidence>
<evidence type="ECO:0000256" key="2">
    <source>
        <dbReference type="ARBA" id="ARBA00009784"/>
    </source>
</evidence>
<feature type="transmembrane region" description="Helical" evidence="7">
    <location>
        <begin position="158"/>
        <end position="179"/>
    </location>
</feature>
<evidence type="ECO:0000256" key="3">
    <source>
        <dbReference type="ARBA" id="ARBA00022475"/>
    </source>
</evidence>
<keyword evidence="6 7" id="KW-0472">Membrane</keyword>
<evidence type="ECO:0000256" key="6">
    <source>
        <dbReference type="ARBA" id="ARBA00023136"/>
    </source>
</evidence>
<evidence type="ECO:0000256" key="7">
    <source>
        <dbReference type="RuleBase" id="RU362048"/>
    </source>
</evidence>
<gene>
    <name evidence="8" type="ORF">GCM10011342_29360</name>
</gene>
<evidence type="ECO:0000256" key="4">
    <source>
        <dbReference type="ARBA" id="ARBA00022692"/>
    </source>
</evidence>
<evidence type="ECO:0000313" key="8">
    <source>
        <dbReference type="EMBL" id="GGD18778.1"/>
    </source>
</evidence>
<dbReference type="Proteomes" id="UP000613582">
    <property type="component" value="Unassembled WGS sequence"/>
</dbReference>
<proteinExistence type="inferred from homology"/>
<organism evidence="8 9">
    <name type="scientific">Aquisalinus flavus</name>
    <dbReference type="NCBI Taxonomy" id="1526572"/>
    <lineage>
        <taxon>Bacteria</taxon>
        <taxon>Pseudomonadati</taxon>
        <taxon>Pseudomonadota</taxon>
        <taxon>Alphaproteobacteria</taxon>
        <taxon>Parvularculales</taxon>
        <taxon>Parvularculaceae</taxon>
        <taxon>Aquisalinus</taxon>
    </lineage>
</organism>
<feature type="transmembrane region" description="Helical" evidence="7">
    <location>
        <begin position="115"/>
        <end position="138"/>
    </location>
</feature>
<feature type="transmembrane region" description="Helical" evidence="7">
    <location>
        <begin position="72"/>
        <end position="94"/>
    </location>
</feature>
<keyword evidence="9" id="KW-1185">Reference proteome</keyword>
<dbReference type="RefSeq" id="WP_188160643.1">
    <property type="nucleotide sequence ID" value="NZ_BMGH01000002.1"/>
</dbReference>
<keyword evidence="5 7" id="KW-1133">Transmembrane helix</keyword>
<comment type="similarity">
    <text evidence="2 7">Belongs to the UPF0056 (MarC) family.</text>
</comment>
<dbReference type="InterPro" id="IPR002771">
    <property type="entry name" value="Multi_antbiot-R_MarC"/>
</dbReference>
<feature type="transmembrane region" description="Helical" evidence="7">
    <location>
        <begin position="191"/>
        <end position="208"/>
    </location>
</feature>
<dbReference type="PANTHER" id="PTHR33508">
    <property type="entry name" value="UPF0056 MEMBRANE PROTEIN YHCE"/>
    <property type="match status" value="1"/>
</dbReference>
<sequence length="221" mass="23965">MLTAFLTSFVAAFVTLFIVIDPVMVTPIFASLTRHDEPKRQRMIALSAAIIAAGVLTFFAFFGQFMLHHLGITMAAFRAAGGLLLFLMGFRMFFDPDEEMDAKRPGPKASSRDNIAFYPIALPLLAGPGAIATVMLLMGDNRERFADSVNQMAAMAGVLASVYVTLIVGFVFMSFAARISSALGRTGMNMISRLLGMLLMALSTQYIFDGIRVGVLERVGS</sequence>
<keyword evidence="4 7" id="KW-0812">Transmembrane</keyword>
<evidence type="ECO:0000256" key="1">
    <source>
        <dbReference type="ARBA" id="ARBA00004651"/>
    </source>
</evidence>
<dbReference type="EMBL" id="BMGH01000002">
    <property type="protein sequence ID" value="GGD18778.1"/>
    <property type="molecule type" value="Genomic_DNA"/>
</dbReference>